<evidence type="ECO:0000313" key="2">
    <source>
        <dbReference type="Proteomes" id="UP001156441"/>
    </source>
</evidence>
<dbReference type="InterPro" id="IPR009351">
    <property type="entry name" value="AlkZ-like"/>
</dbReference>
<name>A0ABT2JH71_9PSEU</name>
<comment type="caution">
    <text evidence="1">The sequence shown here is derived from an EMBL/GenBank/DDBJ whole genome shotgun (WGS) entry which is preliminary data.</text>
</comment>
<dbReference type="Proteomes" id="UP001156441">
    <property type="component" value="Unassembled WGS sequence"/>
</dbReference>
<sequence length="57" mass="6244">MVRRVVGLQAQDVRANRLGVWGRSSGLTAGNVGAAVQSRCVVRTWAMRGTLHIGRRR</sequence>
<evidence type="ECO:0000313" key="1">
    <source>
        <dbReference type="EMBL" id="MCT2587225.1"/>
    </source>
</evidence>
<dbReference type="Pfam" id="PF06224">
    <property type="entry name" value="AlkZ-like"/>
    <property type="match status" value="1"/>
</dbReference>
<keyword evidence="1" id="KW-0238">DNA-binding</keyword>
<accession>A0ABT2JH71</accession>
<proteinExistence type="predicted"/>
<gene>
    <name evidence="1" type="ORF">JT362_29280</name>
</gene>
<keyword evidence="2" id="KW-1185">Reference proteome</keyword>
<organism evidence="1 2">
    <name type="scientific">Actinophytocola gossypii</name>
    <dbReference type="NCBI Taxonomy" id="2812003"/>
    <lineage>
        <taxon>Bacteria</taxon>
        <taxon>Bacillati</taxon>
        <taxon>Actinomycetota</taxon>
        <taxon>Actinomycetes</taxon>
        <taxon>Pseudonocardiales</taxon>
        <taxon>Pseudonocardiaceae</taxon>
    </lineage>
</organism>
<protein>
    <submittedName>
        <fullName evidence="1">Winged helix DNA-binding domain-containing protein</fullName>
    </submittedName>
</protein>
<reference evidence="1 2" key="1">
    <citation type="submission" date="2021-02" db="EMBL/GenBank/DDBJ databases">
        <title>Actinophytocola xerophila sp. nov., isolated from soil of cotton cropping field.</title>
        <authorList>
            <person name="Huang R."/>
            <person name="Chen X."/>
            <person name="Ge X."/>
            <person name="Liu W."/>
        </authorList>
    </citation>
    <scope>NUCLEOTIDE SEQUENCE [LARGE SCALE GENOMIC DNA]</scope>
    <source>
        <strain evidence="1 2">S1-96</strain>
    </source>
</reference>
<dbReference type="GO" id="GO:0003677">
    <property type="term" value="F:DNA binding"/>
    <property type="evidence" value="ECO:0007669"/>
    <property type="project" value="UniProtKB-KW"/>
</dbReference>
<dbReference type="EMBL" id="JAFFZE010000024">
    <property type="protein sequence ID" value="MCT2587225.1"/>
    <property type="molecule type" value="Genomic_DNA"/>
</dbReference>